<comment type="subcellular location">
    <subcellularLocation>
        <location evidence="1">Membrane</location>
    </subcellularLocation>
</comment>
<feature type="transmembrane region" description="Helical" evidence="5">
    <location>
        <begin position="55"/>
        <end position="75"/>
    </location>
</feature>
<gene>
    <name evidence="7" type="ORF">GQ43DRAFT_437014</name>
</gene>
<evidence type="ECO:0000313" key="8">
    <source>
        <dbReference type="Proteomes" id="UP000799536"/>
    </source>
</evidence>
<dbReference type="GO" id="GO:0008610">
    <property type="term" value="P:lipid biosynthetic process"/>
    <property type="evidence" value="ECO:0007669"/>
    <property type="project" value="InterPro"/>
</dbReference>
<dbReference type="GO" id="GO:0005506">
    <property type="term" value="F:iron ion binding"/>
    <property type="evidence" value="ECO:0007669"/>
    <property type="project" value="InterPro"/>
</dbReference>
<evidence type="ECO:0000256" key="4">
    <source>
        <dbReference type="ARBA" id="ARBA00023136"/>
    </source>
</evidence>
<dbReference type="GO" id="GO:0016020">
    <property type="term" value="C:membrane"/>
    <property type="evidence" value="ECO:0007669"/>
    <property type="project" value="UniProtKB-SubCell"/>
</dbReference>
<feature type="transmembrane region" description="Helical" evidence="5">
    <location>
        <begin position="224"/>
        <end position="245"/>
    </location>
</feature>
<evidence type="ECO:0000256" key="2">
    <source>
        <dbReference type="ARBA" id="ARBA00022692"/>
    </source>
</evidence>
<dbReference type="OrthoDB" id="408954at2759"/>
<dbReference type="GO" id="GO:0016491">
    <property type="term" value="F:oxidoreductase activity"/>
    <property type="evidence" value="ECO:0007669"/>
    <property type="project" value="InterPro"/>
</dbReference>
<dbReference type="EMBL" id="ML993855">
    <property type="protein sequence ID" value="KAF2205495.1"/>
    <property type="molecule type" value="Genomic_DNA"/>
</dbReference>
<evidence type="ECO:0000313" key="7">
    <source>
        <dbReference type="EMBL" id="KAF2205495.1"/>
    </source>
</evidence>
<keyword evidence="2 5" id="KW-0812">Transmembrane</keyword>
<evidence type="ECO:0000256" key="1">
    <source>
        <dbReference type="ARBA" id="ARBA00004370"/>
    </source>
</evidence>
<dbReference type="InterPro" id="IPR006694">
    <property type="entry name" value="Fatty_acid_hydroxylase"/>
</dbReference>
<keyword evidence="4 5" id="KW-0472">Membrane</keyword>
<dbReference type="PANTHER" id="PTHR11863">
    <property type="entry name" value="STEROL DESATURASE"/>
    <property type="match status" value="1"/>
</dbReference>
<keyword evidence="8" id="KW-1185">Reference proteome</keyword>
<proteinExistence type="predicted"/>
<evidence type="ECO:0000256" key="5">
    <source>
        <dbReference type="SAM" id="Phobius"/>
    </source>
</evidence>
<comment type="caution">
    <text evidence="7">The sequence shown here is derived from an EMBL/GenBank/DDBJ whole genome shotgun (WGS) entry which is preliminary data.</text>
</comment>
<dbReference type="InterPro" id="IPR050307">
    <property type="entry name" value="Sterol_Desaturase_Related"/>
</dbReference>
<dbReference type="Pfam" id="PF04116">
    <property type="entry name" value="FA_hydroxylase"/>
    <property type="match status" value="1"/>
</dbReference>
<evidence type="ECO:0000259" key="6">
    <source>
        <dbReference type="Pfam" id="PF04116"/>
    </source>
</evidence>
<protein>
    <recommendedName>
        <fullName evidence="6">Fatty acid hydroxylase domain-containing protein</fullName>
    </recommendedName>
</protein>
<name>A0A9P4JUN8_9PLEO</name>
<organism evidence="7 8">
    <name type="scientific">Delitschia confertaspora ATCC 74209</name>
    <dbReference type="NCBI Taxonomy" id="1513339"/>
    <lineage>
        <taxon>Eukaryota</taxon>
        <taxon>Fungi</taxon>
        <taxon>Dikarya</taxon>
        <taxon>Ascomycota</taxon>
        <taxon>Pezizomycotina</taxon>
        <taxon>Dothideomycetes</taxon>
        <taxon>Pleosporomycetidae</taxon>
        <taxon>Pleosporales</taxon>
        <taxon>Delitschiaceae</taxon>
        <taxon>Delitschia</taxon>
    </lineage>
</organism>
<accession>A0A9P4JUN8</accession>
<dbReference type="Proteomes" id="UP000799536">
    <property type="component" value="Unassembled WGS sequence"/>
</dbReference>
<reference evidence="7" key="1">
    <citation type="journal article" date="2020" name="Stud. Mycol.">
        <title>101 Dothideomycetes genomes: a test case for predicting lifestyles and emergence of pathogens.</title>
        <authorList>
            <person name="Haridas S."/>
            <person name="Albert R."/>
            <person name="Binder M."/>
            <person name="Bloem J."/>
            <person name="Labutti K."/>
            <person name="Salamov A."/>
            <person name="Andreopoulos B."/>
            <person name="Baker S."/>
            <person name="Barry K."/>
            <person name="Bills G."/>
            <person name="Bluhm B."/>
            <person name="Cannon C."/>
            <person name="Castanera R."/>
            <person name="Culley D."/>
            <person name="Daum C."/>
            <person name="Ezra D."/>
            <person name="Gonzalez J."/>
            <person name="Henrissat B."/>
            <person name="Kuo A."/>
            <person name="Liang C."/>
            <person name="Lipzen A."/>
            <person name="Lutzoni F."/>
            <person name="Magnuson J."/>
            <person name="Mondo S."/>
            <person name="Nolan M."/>
            <person name="Ohm R."/>
            <person name="Pangilinan J."/>
            <person name="Park H.-J."/>
            <person name="Ramirez L."/>
            <person name="Alfaro M."/>
            <person name="Sun H."/>
            <person name="Tritt A."/>
            <person name="Yoshinaga Y."/>
            <person name="Zwiers L.-H."/>
            <person name="Turgeon B."/>
            <person name="Goodwin S."/>
            <person name="Spatafora J."/>
            <person name="Crous P."/>
            <person name="Grigoriev I."/>
        </authorList>
    </citation>
    <scope>NUCLEOTIDE SEQUENCE</scope>
    <source>
        <strain evidence="7">ATCC 74209</strain>
    </source>
</reference>
<evidence type="ECO:0000256" key="3">
    <source>
        <dbReference type="ARBA" id="ARBA00022989"/>
    </source>
</evidence>
<sequence>MSILTALSTPLTALLALPLLSSWSTTLNLAFVSLTYTTLALTHSPLSIELYGTTLIRLILFLLPSLLFLAFDLLLPSLAVEVKAQGERGLPGSKRGRGGRGGRVCEVLGWSVLNVVLGIAVQVGLEWVATEVLGVRSLLSIKGSKWGVNHLPNPWGMVKHLVVGYVGRNVLAYYIHTGLLHSPSIPFLTHYHLTWAHTLPCTPYSLTAAYDHPICFLLHKFLPLYLPAILFRFHITTYLILLALFSLEELFTYSGYTVLPSTVMLRGMARRTDAHMMSKGKGNFGPVGMLDWVHGTSLKGSNVVKDVGEEMDKHDVIDQAGSAANGIGSRVRDRMSKGRGKK</sequence>
<dbReference type="AlphaFoldDB" id="A0A9P4JUN8"/>
<feature type="domain" description="Fatty acid hydroxylase" evidence="6">
    <location>
        <begin position="162"/>
        <end position="296"/>
    </location>
</feature>
<keyword evidence="3 5" id="KW-1133">Transmembrane helix</keyword>